<feature type="compositionally biased region" description="Low complexity" evidence="1">
    <location>
        <begin position="112"/>
        <end position="128"/>
    </location>
</feature>
<evidence type="ECO:0000256" key="1">
    <source>
        <dbReference type="SAM" id="MobiDB-lite"/>
    </source>
</evidence>
<dbReference type="AlphaFoldDB" id="A0A1F2WG55"/>
<name>A0A1F2WG55_9ACTN</name>
<dbReference type="STRING" id="1797197.A2Y75_05385"/>
<dbReference type="EMBL" id="MELK01000051">
    <property type="protein sequence ID" value="OFW55848.1"/>
    <property type="molecule type" value="Genomic_DNA"/>
</dbReference>
<dbReference type="Proteomes" id="UP000177876">
    <property type="component" value="Unassembled WGS sequence"/>
</dbReference>
<sequence>MAKGIVPIKEFDYCGEPLQFKLGDEVFYAAPDLPKGALELSIGLSRLNLSSDEGLQPFLDFLEEVLLDDSARRIIERFNSKERTIGIRTMHAITMWLLEEYGLRPTQPSLPSSNASSGSDGTSSTDGASHAESIL</sequence>
<proteinExistence type="predicted"/>
<comment type="caution">
    <text evidence="2">The sequence shown here is derived from an EMBL/GenBank/DDBJ whole genome shotgun (WGS) entry which is preliminary data.</text>
</comment>
<organism evidence="2 3">
    <name type="scientific">Candidatus Solincola sediminis</name>
    <dbReference type="NCBI Taxonomy" id="1797199"/>
    <lineage>
        <taxon>Bacteria</taxon>
        <taxon>Bacillati</taxon>
        <taxon>Actinomycetota</taxon>
        <taxon>Candidatus Geothermincolia</taxon>
        <taxon>Candidatus Geothermincolales</taxon>
        <taxon>Candidatus Geothermincolaceae</taxon>
        <taxon>Candidatus Solincola</taxon>
    </lineage>
</organism>
<accession>A0A1F2WG55</accession>
<evidence type="ECO:0000313" key="3">
    <source>
        <dbReference type="Proteomes" id="UP000177876"/>
    </source>
</evidence>
<reference evidence="2 3" key="1">
    <citation type="journal article" date="2016" name="Nat. Commun.">
        <title>Thousands of microbial genomes shed light on interconnected biogeochemical processes in an aquifer system.</title>
        <authorList>
            <person name="Anantharaman K."/>
            <person name="Brown C.T."/>
            <person name="Hug L.A."/>
            <person name="Sharon I."/>
            <person name="Castelle C.J."/>
            <person name="Probst A.J."/>
            <person name="Thomas B.C."/>
            <person name="Singh A."/>
            <person name="Wilkins M.J."/>
            <person name="Karaoz U."/>
            <person name="Brodie E.L."/>
            <person name="Williams K.H."/>
            <person name="Hubbard S.S."/>
            <person name="Banfield J.F."/>
        </authorList>
    </citation>
    <scope>NUCLEOTIDE SEQUENCE [LARGE SCALE GENOMIC DNA]</scope>
</reference>
<gene>
    <name evidence="2" type="ORF">A2Y75_05385</name>
</gene>
<evidence type="ECO:0000313" key="2">
    <source>
        <dbReference type="EMBL" id="OFW55848.1"/>
    </source>
</evidence>
<protein>
    <submittedName>
        <fullName evidence="2">Uncharacterized protein</fullName>
    </submittedName>
</protein>
<feature type="region of interest" description="Disordered" evidence="1">
    <location>
        <begin position="107"/>
        <end position="135"/>
    </location>
</feature>